<dbReference type="EMBL" id="KB321112">
    <property type="protein sequence ID" value="ELW47460.1"/>
    <property type="molecule type" value="Genomic_DNA"/>
</dbReference>
<dbReference type="Proteomes" id="UP000011518">
    <property type="component" value="Unassembled WGS sequence"/>
</dbReference>
<reference evidence="3" key="2">
    <citation type="journal article" date="2013" name="Nat. Commun.">
        <title>Genome of the Chinese tree shrew.</title>
        <authorList>
            <person name="Fan Y."/>
            <person name="Huang Z.Y."/>
            <person name="Cao C.C."/>
            <person name="Chen C.S."/>
            <person name="Chen Y.X."/>
            <person name="Fan D.D."/>
            <person name="He J."/>
            <person name="Hou H.L."/>
            <person name="Hu L."/>
            <person name="Hu X.T."/>
            <person name="Jiang X.T."/>
            <person name="Lai R."/>
            <person name="Lang Y.S."/>
            <person name="Liang B."/>
            <person name="Liao S.G."/>
            <person name="Mu D."/>
            <person name="Ma Y.Y."/>
            <person name="Niu Y.Y."/>
            <person name="Sun X.Q."/>
            <person name="Xia J.Q."/>
            <person name="Xiao J."/>
            <person name="Xiong Z.Q."/>
            <person name="Xu L."/>
            <person name="Yang L."/>
            <person name="Zhang Y."/>
            <person name="Zhao W."/>
            <person name="Zhao X.D."/>
            <person name="Zheng Y.T."/>
            <person name="Zhou J.M."/>
            <person name="Zhu Y.B."/>
            <person name="Zhang G.J."/>
            <person name="Wang J."/>
            <person name="Yao Y.G."/>
        </authorList>
    </citation>
    <scope>NUCLEOTIDE SEQUENCE [LARGE SCALE GENOMIC DNA]</scope>
</reference>
<organism evidence="2 3">
    <name type="scientific">Tupaia chinensis</name>
    <name type="common">Chinese tree shrew</name>
    <name type="synonym">Tupaia belangeri chinensis</name>
    <dbReference type="NCBI Taxonomy" id="246437"/>
    <lineage>
        <taxon>Eukaryota</taxon>
        <taxon>Metazoa</taxon>
        <taxon>Chordata</taxon>
        <taxon>Craniata</taxon>
        <taxon>Vertebrata</taxon>
        <taxon>Euteleostomi</taxon>
        <taxon>Mammalia</taxon>
        <taxon>Eutheria</taxon>
        <taxon>Euarchontoglires</taxon>
        <taxon>Scandentia</taxon>
        <taxon>Tupaiidae</taxon>
        <taxon>Tupaia</taxon>
    </lineage>
</organism>
<evidence type="ECO:0000256" key="1">
    <source>
        <dbReference type="SAM" id="MobiDB-lite"/>
    </source>
</evidence>
<keyword evidence="3" id="KW-1185">Reference proteome</keyword>
<feature type="region of interest" description="Disordered" evidence="1">
    <location>
        <begin position="1"/>
        <end position="29"/>
    </location>
</feature>
<evidence type="ECO:0000313" key="3">
    <source>
        <dbReference type="Proteomes" id="UP000011518"/>
    </source>
</evidence>
<evidence type="ECO:0000313" key="2">
    <source>
        <dbReference type="EMBL" id="ELW47460.1"/>
    </source>
</evidence>
<accession>L9JA44</accession>
<dbReference type="InParanoid" id="L9JA44"/>
<gene>
    <name evidence="2" type="ORF">TREES_T100021056</name>
</gene>
<reference evidence="3" key="1">
    <citation type="submission" date="2012-07" db="EMBL/GenBank/DDBJ databases">
        <title>Genome of the Chinese tree shrew, a rising model animal genetically related to primates.</title>
        <authorList>
            <person name="Zhang G."/>
            <person name="Fan Y."/>
            <person name="Yao Y."/>
            <person name="Huang Z."/>
        </authorList>
    </citation>
    <scope>NUCLEOTIDE SEQUENCE [LARGE SCALE GENOMIC DNA]</scope>
</reference>
<protein>
    <submittedName>
        <fullName evidence="2">Uncharacterized protein</fullName>
    </submittedName>
</protein>
<dbReference type="AlphaFoldDB" id="L9JA44"/>
<sequence length="220" mass="24387">MRPLLSKSVFRGEAKRRCSQSPVGMRHPRPGLGELSLPAQLRGSVLHLLWPLAISASLCQTALLGWSCPHMKALVSEVTRPDYGHQNTDGGQGPAQVSDPQRRVLWSKERERLVVELTSDLRAKLLLRSSPLPHPGTWREEVERVYLEQPACLGCALSSSPGLRAVRRLCSHCPGTVTPKRLMTETQLLYQKDERVRLIEDGARERQGHVTEGSGLIPGV</sequence>
<name>L9JA44_TUPCH</name>
<proteinExistence type="predicted"/>